<evidence type="ECO:0000256" key="7">
    <source>
        <dbReference type="ARBA" id="ARBA00023180"/>
    </source>
</evidence>
<gene>
    <name evidence="8" type="ORF">H6F99_13355</name>
</gene>
<dbReference type="InterPro" id="IPR018011">
    <property type="entry name" value="Carb_sulfotrans_8-10"/>
</dbReference>
<keyword evidence="9" id="KW-1185">Reference proteome</keyword>
<proteinExistence type="predicted"/>
<evidence type="ECO:0000256" key="2">
    <source>
        <dbReference type="ARBA" id="ARBA00022679"/>
    </source>
</evidence>
<evidence type="ECO:0000256" key="4">
    <source>
        <dbReference type="ARBA" id="ARBA00022989"/>
    </source>
</evidence>
<evidence type="ECO:0000256" key="1">
    <source>
        <dbReference type="ARBA" id="ARBA00004323"/>
    </source>
</evidence>
<keyword evidence="4" id="KW-1133">Transmembrane helix</keyword>
<keyword evidence="7" id="KW-0325">Glycoprotein</keyword>
<keyword evidence="6" id="KW-0472">Membrane</keyword>
<evidence type="ECO:0000256" key="5">
    <source>
        <dbReference type="ARBA" id="ARBA00023034"/>
    </source>
</evidence>
<accession>A0ABR8BXQ8</accession>
<keyword evidence="3" id="KW-0812">Transmembrane</keyword>
<evidence type="ECO:0000313" key="9">
    <source>
        <dbReference type="Proteomes" id="UP000606721"/>
    </source>
</evidence>
<dbReference type="Proteomes" id="UP000606721">
    <property type="component" value="Unassembled WGS sequence"/>
</dbReference>
<sequence>MTLKNIAKFLRFFILDTSIWIGRHTLPKTTRDWLWTTIGSNFYYQISRLEEAFPQRRRFIVNHEFNFIYLPIPKNACSSFKALILSLSEVDNKEEILEDLASIHEYMEKYLSLSIYSQREAMDMLRNNKYFKFCIVRNPWSRLTSVYCNKFVTPQPSDFVKDVINTVYQRNGLEPNIEKSITFKQFIEYLVTTNDEYLEPHWKPQYLFLGNIKFDFIGKFESLNSDFQYIKNKLNLPLDIPWHNKTIYNDIFDENKDWPNLYPCELIKLSKYPDNKKFYTPELVELVRKRYKKDIEMFEYEFTDA</sequence>
<comment type="subcellular location">
    <subcellularLocation>
        <location evidence="1">Golgi apparatus membrane</location>
        <topology evidence="1">Single-pass type II membrane protein</topology>
    </subcellularLocation>
</comment>
<dbReference type="PANTHER" id="PTHR12137">
    <property type="entry name" value="CARBOHYDRATE SULFOTRANSFERASE"/>
    <property type="match status" value="1"/>
</dbReference>
<evidence type="ECO:0000256" key="3">
    <source>
        <dbReference type="ARBA" id="ARBA00022692"/>
    </source>
</evidence>
<dbReference type="EMBL" id="JACJQT010000032">
    <property type="protein sequence ID" value="MBD2279245.1"/>
    <property type="molecule type" value="Genomic_DNA"/>
</dbReference>
<keyword evidence="2" id="KW-0808">Transferase</keyword>
<comment type="caution">
    <text evidence="8">The sequence shown here is derived from an EMBL/GenBank/DDBJ whole genome shotgun (WGS) entry which is preliminary data.</text>
</comment>
<dbReference type="PANTHER" id="PTHR12137:SF54">
    <property type="entry name" value="CARBOHYDRATE SULFOTRANSFERASE"/>
    <property type="match status" value="1"/>
</dbReference>
<dbReference type="Pfam" id="PF03567">
    <property type="entry name" value="Sulfotransfer_2"/>
    <property type="match status" value="1"/>
</dbReference>
<dbReference type="InterPro" id="IPR005331">
    <property type="entry name" value="Sulfotransferase"/>
</dbReference>
<dbReference type="RefSeq" id="WP_190383257.1">
    <property type="nucleotide sequence ID" value="NZ_JACJQT010000032.1"/>
</dbReference>
<reference evidence="8 9" key="1">
    <citation type="journal article" date="2020" name="ISME J.">
        <title>Comparative genomics reveals insights into cyanobacterial evolution and habitat adaptation.</title>
        <authorList>
            <person name="Chen M.Y."/>
            <person name="Teng W.K."/>
            <person name="Zhao L."/>
            <person name="Hu C.X."/>
            <person name="Zhou Y.K."/>
            <person name="Han B.P."/>
            <person name="Song L.R."/>
            <person name="Shu W.S."/>
        </authorList>
    </citation>
    <scope>NUCLEOTIDE SEQUENCE [LARGE SCALE GENOMIC DNA]</scope>
    <source>
        <strain evidence="8 9">FACHB-1040</strain>
    </source>
</reference>
<evidence type="ECO:0000313" key="8">
    <source>
        <dbReference type="EMBL" id="MBD2279245.1"/>
    </source>
</evidence>
<name>A0ABR8BXQ8_APHFL</name>
<keyword evidence="5" id="KW-0333">Golgi apparatus</keyword>
<protein>
    <submittedName>
        <fullName evidence="8">Sulfotransferase family protein</fullName>
    </submittedName>
</protein>
<evidence type="ECO:0000256" key="6">
    <source>
        <dbReference type="ARBA" id="ARBA00023136"/>
    </source>
</evidence>
<organism evidence="8 9">
    <name type="scientific">Aphanizomenon flos-aquae FACHB-1040</name>
    <dbReference type="NCBI Taxonomy" id="2692887"/>
    <lineage>
        <taxon>Bacteria</taxon>
        <taxon>Bacillati</taxon>
        <taxon>Cyanobacteriota</taxon>
        <taxon>Cyanophyceae</taxon>
        <taxon>Nostocales</taxon>
        <taxon>Aphanizomenonaceae</taxon>
        <taxon>Aphanizomenon</taxon>
    </lineage>
</organism>